<gene>
    <name evidence="1" type="ORF">GCM10007913_09250</name>
</gene>
<keyword evidence="2" id="KW-1185">Reference proteome</keyword>
<evidence type="ECO:0000313" key="2">
    <source>
        <dbReference type="Proteomes" id="UP001161406"/>
    </source>
</evidence>
<proteinExistence type="predicted"/>
<dbReference type="Gene3D" id="1.10.10.10">
    <property type="entry name" value="Winged helix-like DNA-binding domain superfamily/Winged helix DNA-binding domain"/>
    <property type="match status" value="1"/>
</dbReference>
<dbReference type="InterPro" id="IPR000944">
    <property type="entry name" value="Tscrpt_reg_Rrf2"/>
</dbReference>
<dbReference type="InterPro" id="IPR036390">
    <property type="entry name" value="WH_DNA-bd_sf"/>
</dbReference>
<dbReference type="RefSeq" id="WP_284388387.1">
    <property type="nucleotide sequence ID" value="NZ_BSNG01000001.1"/>
</dbReference>
<dbReference type="PROSITE" id="PS51197">
    <property type="entry name" value="HTH_RRF2_2"/>
    <property type="match status" value="1"/>
</dbReference>
<dbReference type="Pfam" id="PF02082">
    <property type="entry name" value="Rrf2"/>
    <property type="match status" value="1"/>
</dbReference>
<organism evidence="1 2">
    <name type="scientific">Devosia yakushimensis</name>
    <dbReference type="NCBI Taxonomy" id="470028"/>
    <lineage>
        <taxon>Bacteria</taxon>
        <taxon>Pseudomonadati</taxon>
        <taxon>Pseudomonadota</taxon>
        <taxon>Alphaproteobacteria</taxon>
        <taxon>Hyphomicrobiales</taxon>
        <taxon>Devosiaceae</taxon>
        <taxon>Devosia</taxon>
    </lineage>
</organism>
<reference evidence="1" key="2">
    <citation type="submission" date="2023-01" db="EMBL/GenBank/DDBJ databases">
        <title>Draft genome sequence of Devosia yakushimensis strain NBRC 103855.</title>
        <authorList>
            <person name="Sun Q."/>
            <person name="Mori K."/>
        </authorList>
    </citation>
    <scope>NUCLEOTIDE SEQUENCE</scope>
    <source>
        <strain evidence="1">NBRC 103855</strain>
    </source>
</reference>
<reference evidence="1" key="1">
    <citation type="journal article" date="2014" name="Int. J. Syst. Evol. Microbiol.">
        <title>Complete genome of a new Firmicutes species belonging to the dominant human colonic microbiota ('Ruminococcus bicirculans') reveals two chromosomes and a selective capacity to utilize plant glucans.</title>
        <authorList>
            <consortium name="NISC Comparative Sequencing Program"/>
            <person name="Wegmann U."/>
            <person name="Louis P."/>
            <person name="Goesmann A."/>
            <person name="Henrissat B."/>
            <person name="Duncan S.H."/>
            <person name="Flint H.J."/>
        </authorList>
    </citation>
    <scope>NUCLEOTIDE SEQUENCE</scope>
    <source>
        <strain evidence="1">NBRC 103855</strain>
    </source>
</reference>
<sequence>MRQDNRLSRVLHALLHLHQMKGPATSELIAGMLHTNASVVRRTMGGLREAGIVNATKGHGGGWQLARPLAEITLLEIYAALGSPTLFAIGIDAEETSCLLARAANQATTEALEASRRQFEDALRNVSVLDIAAGWNADMAHCAPRAG</sequence>
<accession>A0ABQ5UAL4</accession>
<dbReference type="InterPro" id="IPR036388">
    <property type="entry name" value="WH-like_DNA-bd_sf"/>
</dbReference>
<dbReference type="EMBL" id="BSNG01000001">
    <property type="protein sequence ID" value="GLQ08993.1"/>
    <property type="molecule type" value="Genomic_DNA"/>
</dbReference>
<protein>
    <submittedName>
        <fullName evidence="1">Transcriptional regulator</fullName>
    </submittedName>
</protein>
<dbReference type="SUPFAM" id="SSF46785">
    <property type="entry name" value="Winged helix' DNA-binding domain"/>
    <property type="match status" value="1"/>
</dbReference>
<dbReference type="PANTHER" id="PTHR33221:SF15">
    <property type="entry name" value="HTH-TYPE TRANSCRIPTIONAL REGULATOR YWGB-RELATED"/>
    <property type="match status" value="1"/>
</dbReference>
<comment type="caution">
    <text evidence="1">The sequence shown here is derived from an EMBL/GenBank/DDBJ whole genome shotgun (WGS) entry which is preliminary data.</text>
</comment>
<dbReference type="Proteomes" id="UP001161406">
    <property type="component" value="Unassembled WGS sequence"/>
</dbReference>
<dbReference type="PANTHER" id="PTHR33221">
    <property type="entry name" value="WINGED HELIX-TURN-HELIX TRANSCRIPTIONAL REGULATOR, RRF2 FAMILY"/>
    <property type="match status" value="1"/>
</dbReference>
<evidence type="ECO:0000313" key="1">
    <source>
        <dbReference type="EMBL" id="GLQ08993.1"/>
    </source>
</evidence>
<name>A0ABQ5UAL4_9HYPH</name>